<dbReference type="RefSeq" id="WP_132318782.1">
    <property type="nucleotide sequence ID" value="NZ_FWZT01000008.1"/>
</dbReference>
<reference evidence="10" key="1">
    <citation type="submission" date="2017-04" db="EMBL/GenBank/DDBJ databases">
        <authorList>
            <person name="Varghese N."/>
            <person name="Submissions S."/>
        </authorList>
    </citation>
    <scope>NUCLEOTIDE SEQUENCE [LARGE SCALE GENOMIC DNA]</scope>
    <source>
        <strain evidence="10">RKEM611</strain>
    </source>
</reference>
<sequence length="290" mass="33041">MTSLVTNSDSIQKILGKALYFEQEGRNVLALRHVELDEDGLDSRGVVYIIEGDSIQRLEQAGGSIRDLSLDAISKDIDLFFERLRHILDSYIDEIDELEDALFELSIPRHFLNTWFRLKKDIALIDRAFTRNAAVINQFLHDHHGNPALAGMSEILSIVGSDRKNSASEIVRLEALFNYYNSIKSERMNNNVYLLAIISGVFLPLNLVVGFFGMNTENLFYSGNPHGTQNVVYLLSGLFFLLILGVPTLKLIDNLILDKIFGRYNMYRSIRRQLDSIKKTIENRVLPDQT</sequence>
<dbReference type="SUPFAM" id="SSF143865">
    <property type="entry name" value="CorA soluble domain-like"/>
    <property type="match status" value="1"/>
</dbReference>
<keyword evidence="7 8" id="KW-0472">Membrane</keyword>
<keyword evidence="4" id="KW-1003">Cell membrane</keyword>
<dbReference type="SUPFAM" id="SSF144083">
    <property type="entry name" value="Magnesium transport protein CorA, transmembrane region"/>
    <property type="match status" value="1"/>
</dbReference>
<dbReference type="PANTHER" id="PTHR46494">
    <property type="entry name" value="CORA FAMILY METAL ION TRANSPORTER (EUROFUNG)"/>
    <property type="match status" value="1"/>
</dbReference>
<feature type="transmembrane region" description="Helical" evidence="8">
    <location>
        <begin position="192"/>
        <end position="212"/>
    </location>
</feature>
<evidence type="ECO:0000256" key="1">
    <source>
        <dbReference type="ARBA" id="ARBA00004651"/>
    </source>
</evidence>
<evidence type="ECO:0000256" key="7">
    <source>
        <dbReference type="ARBA" id="ARBA00023136"/>
    </source>
</evidence>
<dbReference type="InterPro" id="IPR002523">
    <property type="entry name" value="MgTranspt_CorA/ZnTranspt_ZntB"/>
</dbReference>
<dbReference type="InterPro" id="IPR045861">
    <property type="entry name" value="CorA_cytoplasmic_dom"/>
</dbReference>
<comment type="subcellular location">
    <subcellularLocation>
        <location evidence="1">Cell membrane</location>
        <topology evidence="1">Multi-pass membrane protein</topology>
    </subcellularLocation>
</comment>
<dbReference type="Gene3D" id="1.20.58.340">
    <property type="entry name" value="Magnesium transport protein CorA, transmembrane region"/>
    <property type="match status" value="2"/>
</dbReference>
<dbReference type="InterPro" id="IPR045863">
    <property type="entry name" value="CorA_TM1_TM2"/>
</dbReference>
<evidence type="ECO:0000256" key="2">
    <source>
        <dbReference type="ARBA" id="ARBA00009765"/>
    </source>
</evidence>
<dbReference type="EMBL" id="FWZT01000008">
    <property type="protein sequence ID" value="SMF26976.1"/>
    <property type="molecule type" value="Genomic_DNA"/>
</dbReference>
<dbReference type="AlphaFoldDB" id="A0A1Y6C013"/>
<evidence type="ECO:0000313" key="10">
    <source>
        <dbReference type="Proteomes" id="UP000192907"/>
    </source>
</evidence>
<name>A0A1Y6C013_9BACT</name>
<dbReference type="STRING" id="1513793.SAMN06296036_108186"/>
<dbReference type="OrthoDB" id="5289604at2"/>
<evidence type="ECO:0000256" key="5">
    <source>
        <dbReference type="ARBA" id="ARBA00022692"/>
    </source>
</evidence>
<keyword evidence="10" id="KW-1185">Reference proteome</keyword>
<dbReference type="GO" id="GO:0005886">
    <property type="term" value="C:plasma membrane"/>
    <property type="evidence" value="ECO:0007669"/>
    <property type="project" value="UniProtKB-SubCell"/>
</dbReference>
<dbReference type="Pfam" id="PF01544">
    <property type="entry name" value="CorA"/>
    <property type="match status" value="1"/>
</dbReference>
<dbReference type="Proteomes" id="UP000192907">
    <property type="component" value="Unassembled WGS sequence"/>
</dbReference>
<dbReference type="PANTHER" id="PTHR46494:SF1">
    <property type="entry name" value="CORA FAMILY METAL ION TRANSPORTER (EUROFUNG)"/>
    <property type="match status" value="1"/>
</dbReference>
<evidence type="ECO:0000256" key="4">
    <source>
        <dbReference type="ARBA" id="ARBA00022475"/>
    </source>
</evidence>
<evidence type="ECO:0000256" key="6">
    <source>
        <dbReference type="ARBA" id="ARBA00022989"/>
    </source>
</evidence>
<dbReference type="GO" id="GO:0000287">
    <property type="term" value="F:magnesium ion binding"/>
    <property type="evidence" value="ECO:0007669"/>
    <property type="project" value="TreeGrafter"/>
</dbReference>
<proteinExistence type="inferred from homology"/>
<protein>
    <submittedName>
        <fullName evidence="9">CorA-like Mg2+ transporter protein</fullName>
    </submittedName>
</protein>
<evidence type="ECO:0000256" key="3">
    <source>
        <dbReference type="ARBA" id="ARBA00022448"/>
    </source>
</evidence>
<dbReference type="GO" id="GO:0050897">
    <property type="term" value="F:cobalt ion binding"/>
    <property type="evidence" value="ECO:0007669"/>
    <property type="project" value="TreeGrafter"/>
</dbReference>
<evidence type="ECO:0000313" key="9">
    <source>
        <dbReference type="EMBL" id="SMF26976.1"/>
    </source>
</evidence>
<evidence type="ECO:0000256" key="8">
    <source>
        <dbReference type="SAM" id="Phobius"/>
    </source>
</evidence>
<organism evidence="9 10">
    <name type="scientific">Pseudobacteriovorax antillogorgiicola</name>
    <dbReference type="NCBI Taxonomy" id="1513793"/>
    <lineage>
        <taxon>Bacteria</taxon>
        <taxon>Pseudomonadati</taxon>
        <taxon>Bdellovibrionota</taxon>
        <taxon>Oligoflexia</taxon>
        <taxon>Oligoflexales</taxon>
        <taxon>Pseudobacteriovoracaceae</taxon>
        <taxon>Pseudobacteriovorax</taxon>
    </lineage>
</organism>
<keyword evidence="3" id="KW-0813">Transport</keyword>
<feature type="transmembrane region" description="Helical" evidence="8">
    <location>
        <begin position="232"/>
        <end position="252"/>
    </location>
</feature>
<dbReference type="GO" id="GO:0015087">
    <property type="term" value="F:cobalt ion transmembrane transporter activity"/>
    <property type="evidence" value="ECO:0007669"/>
    <property type="project" value="TreeGrafter"/>
</dbReference>
<comment type="similarity">
    <text evidence="2">Belongs to the CorA metal ion transporter (MIT) (TC 1.A.35) family.</text>
</comment>
<accession>A0A1Y6C013</accession>
<keyword evidence="5 8" id="KW-0812">Transmembrane</keyword>
<keyword evidence="6 8" id="KW-1133">Transmembrane helix</keyword>
<dbReference type="GO" id="GO:0015095">
    <property type="term" value="F:magnesium ion transmembrane transporter activity"/>
    <property type="evidence" value="ECO:0007669"/>
    <property type="project" value="TreeGrafter"/>
</dbReference>
<gene>
    <name evidence="9" type="ORF">SAMN06296036_108186</name>
</gene>